<dbReference type="Proteomes" id="UP000305778">
    <property type="component" value="Unassembled WGS sequence"/>
</dbReference>
<comment type="caution">
    <text evidence="2">The sequence shown here is derived from an EMBL/GenBank/DDBJ whole genome shotgun (WGS) entry which is preliminary data.</text>
</comment>
<sequence length="82" mass="9764">MRDAGRPRPPSTRRPARRPLLPPPPPRSRRPRRWAWSGSRRRSAARRRCRPTARNCGRATAPRRRALTWWSRSPRRPARRRG</sequence>
<organism evidence="2 3">
    <name type="scientific">Actinacidiphila oryziradicis</name>
    <dbReference type="NCBI Taxonomy" id="2571141"/>
    <lineage>
        <taxon>Bacteria</taxon>
        <taxon>Bacillati</taxon>
        <taxon>Actinomycetota</taxon>
        <taxon>Actinomycetes</taxon>
        <taxon>Kitasatosporales</taxon>
        <taxon>Streptomycetaceae</taxon>
        <taxon>Actinacidiphila</taxon>
    </lineage>
</organism>
<reference evidence="2 3" key="1">
    <citation type="submission" date="2019-04" db="EMBL/GenBank/DDBJ databases">
        <title>Streptomyces oryziradicis sp. nov., a novel actinomycete isolated from rhizosphere soil of rice (Oryza sativa L.).</title>
        <authorList>
            <person name="Li C."/>
        </authorList>
    </citation>
    <scope>NUCLEOTIDE SEQUENCE [LARGE SCALE GENOMIC DNA]</scope>
    <source>
        <strain evidence="2 3">NEAU-C40</strain>
    </source>
</reference>
<evidence type="ECO:0000256" key="1">
    <source>
        <dbReference type="SAM" id="MobiDB-lite"/>
    </source>
</evidence>
<name>A0A4U0SHW7_9ACTN</name>
<dbReference type="AlphaFoldDB" id="A0A4U0SHW7"/>
<feature type="region of interest" description="Disordered" evidence="1">
    <location>
        <begin position="1"/>
        <end position="82"/>
    </location>
</feature>
<feature type="compositionally biased region" description="Basic residues" evidence="1">
    <location>
        <begin position="73"/>
        <end position="82"/>
    </location>
</feature>
<evidence type="ECO:0000313" key="3">
    <source>
        <dbReference type="Proteomes" id="UP000305778"/>
    </source>
</evidence>
<dbReference type="EMBL" id="SUMC01000023">
    <property type="protein sequence ID" value="TKA09290.1"/>
    <property type="molecule type" value="Genomic_DNA"/>
</dbReference>
<gene>
    <name evidence="2" type="ORF">FCI23_23370</name>
</gene>
<keyword evidence="3" id="KW-1185">Reference proteome</keyword>
<protein>
    <submittedName>
        <fullName evidence="2">Uncharacterized protein</fullName>
    </submittedName>
</protein>
<proteinExistence type="predicted"/>
<evidence type="ECO:0000313" key="2">
    <source>
        <dbReference type="EMBL" id="TKA09290.1"/>
    </source>
</evidence>
<accession>A0A4U0SHW7</accession>
<feature type="compositionally biased region" description="Basic residues" evidence="1">
    <location>
        <begin position="27"/>
        <end position="51"/>
    </location>
</feature>